<feature type="compositionally biased region" description="Basic residues" evidence="1">
    <location>
        <begin position="308"/>
        <end position="320"/>
    </location>
</feature>
<dbReference type="EMBL" id="RAPO01000002">
    <property type="protein sequence ID" value="RKD95634.1"/>
    <property type="molecule type" value="Genomic_DNA"/>
</dbReference>
<dbReference type="InterPro" id="IPR045782">
    <property type="entry name" value="TrbL_3"/>
</dbReference>
<keyword evidence="2" id="KW-0472">Membrane</keyword>
<evidence type="ECO:0000313" key="3">
    <source>
        <dbReference type="EMBL" id="RKD95634.1"/>
    </source>
</evidence>
<evidence type="ECO:0008006" key="5">
    <source>
        <dbReference type="Google" id="ProtNLM"/>
    </source>
</evidence>
<proteinExistence type="predicted"/>
<feature type="compositionally biased region" description="Acidic residues" evidence="1">
    <location>
        <begin position="275"/>
        <end position="288"/>
    </location>
</feature>
<dbReference type="RefSeq" id="WP_147376650.1">
    <property type="nucleotide sequence ID" value="NZ_RAPO01000002.1"/>
</dbReference>
<evidence type="ECO:0000256" key="2">
    <source>
        <dbReference type="SAM" id="Phobius"/>
    </source>
</evidence>
<feature type="transmembrane region" description="Helical" evidence="2">
    <location>
        <begin position="98"/>
        <end position="118"/>
    </location>
</feature>
<gene>
    <name evidence="3" type="ORF">ATJ93_2495</name>
</gene>
<comment type="caution">
    <text evidence="3">The sequence shown here is derived from an EMBL/GenBank/DDBJ whole genome shotgun (WGS) entry which is preliminary data.</text>
</comment>
<feature type="transmembrane region" description="Helical" evidence="2">
    <location>
        <begin position="171"/>
        <end position="189"/>
    </location>
</feature>
<name>A0A419WJH9_9EURY</name>
<dbReference type="Pfam" id="PF19590">
    <property type="entry name" value="TrbL_3"/>
    <property type="match status" value="1"/>
</dbReference>
<evidence type="ECO:0000256" key="1">
    <source>
        <dbReference type="SAM" id="MobiDB-lite"/>
    </source>
</evidence>
<feature type="transmembrane region" description="Helical" evidence="2">
    <location>
        <begin position="195"/>
        <end position="217"/>
    </location>
</feature>
<dbReference type="OrthoDB" id="351267at2157"/>
<dbReference type="Proteomes" id="UP000283805">
    <property type="component" value="Unassembled WGS sequence"/>
</dbReference>
<evidence type="ECO:0000313" key="4">
    <source>
        <dbReference type="Proteomes" id="UP000283805"/>
    </source>
</evidence>
<keyword evidence="4" id="KW-1185">Reference proteome</keyword>
<sequence length="320" mass="35168">MRWKLLFTGLLLVSVVPGVSRGQIPGFNGDGLIESLLNALVAVLANTPTIHPNPPVQEVHRLSLMVVYACAILVVMAAGLHYIVGVEIGVSYEEVRIILPRLIVALMFSTVSLHLLQFGVQASDAFVEAFQPRGSLEAFQALGLASSFFLVTVVNSVLLLSLVVFFIIRNVYILFVAAISPLLALAWVLPNTRYYAQSFISGWWALLAAAPLDVLVLRFNLTMLEASGVFGLQGVSNWILGVASFTLMLWVPRQLYSVSQSAVFRSNRIASQFWPDDDDDDDDEGDGGDDGRPGNGDDYWGSGEGRRGNRRRDRRRGGRW</sequence>
<dbReference type="AlphaFoldDB" id="A0A419WJH9"/>
<protein>
    <recommendedName>
        <fullName evidence="5">TrbL/VirB6 plasmid conjugal transfer protein</fullName>
    </recommendedName>
</protein>
<feature type="transmembrane region" description="Helical" evidence="2">
    <location>
        <begin position="138"/>
        <end position="164"/>
    </location>
</feature>
<organism evidence="3 4">
    <name type="scientific">Halopiger aswanensis</name>
    <dbReference type="NCBI Taxonomy" id="148449"/>
    <lineage>
        <taxon>Archaea</taxon>
        <taxon>Methanobacteriati</taxon>
        <taxon>Methanobacteriota</taxon>
        <taxon>Stenosarchaea group</taxon>
        <taxon>Halobacteria</taxon>
        <taxon>Halobacteriales</taxon>
        <taxon>Natrialbaceae</taxon>
        <taxon>Halopiger</taxon>
    </lineage>
</organism>
<feature type="transmembrane region" description="Helical" evidence="2">
    <location>
        <begin position="229"/>
        <end position="251"/>
    </location>
</feature>
<feature type="transmembrane region" description="Helical" evidence="2">
    <location>
        <begin position="62"/>
        <end position="86"/>
    </location>
</feature>
<feature type="region of interest" description="Disordered" evidence="1">
    <location>
        <begin position="273"/>
        <end position="320"/>
    </location>
</feature>
<keyword evidence="2" id="KW-0812">Transmembrane</keyword>
<keyword evidence="2" id="KW-1133">Transmembrane helix</keyword>
<accession>A0A419WJH9</accession>
<reference evidence="3 4" key="1">
    <citation type="submission" date="2018-09" db="EMBL/GenBank/DDBJ databases">
        <title>Genomic Encyclopedia of Archaeal and Bacterial Type Strains, Phase II (KMG-II): from individual species to whole genera.</title>
        <authorList>
            <person name="Goeker M."/>
        </authorList>
    </citation>
    <scope>NUCLEOTIDE SEQUENCE [LARGE SCALE GENOMIC DNA]</scope>
    <source>
        <strain evidence="3 4">DSM 13151</strain>
    </source>
</reference>